<dbReference type="InterPro" id="IPR007219">
    <property type="entry name" value="XnlR_reg_dom"/>
</dbReference>
<evidence type="ECO:0000256" key="1">
    <source>
        <dbReference type="ARBA" id="ARBA00022833"/>
    </source>
</evidence>
<gene>
    <name evidence="8" type="ORF">K490DRAFT_47844</name>
</gene>
<keyword evidence="5" id="KW-0539">Nucleus</keyword>
<feature type="region of interest" description="Disordered" evidence="6">
    <location>
        <begin position="553"/>
        <end position="607"/>
    </location>
</feature>
<feature type="compositionally biased region" description="Pro residues" evidence="6">
    <location>
        <begin position="79"/>
        <end position="89"/>
    </location>
</feature>
<dbReference type="Proteomes" id="UP000799776">
    <property type="component" value="Unassembled WGS sequence"/>
</dbReference>
<keyword evidence="9" id="KW-1185">Reference proteome</keyword>
<feature type="compositionally biased region" description="Polar residues" evidence="6">
    <location>
        <begin position="566"/>
        <end position="601"/>
    </location>
</feature>
<dbReference type="OrthoDB" id="10031947at2759"/>
<keyword evidence="4" id="KW-0804">Transcription</keyword>
<feature type="region of interest" description="Disordered" evidence="6">
    <location>
        <begin position="129"/>
        <end position="171"/>
    </location>
</feature>
<accession>A0A9P4LUK9</accession>
<evidence type="ECO:0000256" key="5">
    <source>
        <dbReference type="ARBA" id="ARBA00023242"/>
    </source>
</evidence>
<feature type="compositionally biased region" description="Polar residues" evidence="6">
    <location>
        <begin position="154"/>
        <end position="170"/>
    </location>
</feature>
<dbReference type="InterPro" id="IPR001138">
    <property type="entry name" value="Zn2Cys6_DnaBD"/>
</dbReference>
<feature type="compositionally biased region" description="Polar residues" evidence="6">
    <location>
        <begin position="54"/>
        <end position="75"/>
    </location>
</feature>
<dbReference type="CDD" id="cd00067">
    <property type="entry name" value="GAL4"/>
    <property type="match status" value="1"/>
</dbReference>
<dbReference type="GO" id="GO:0008270">
    <property type="term" value="F:zinc ion binding"/>
    <property type="evidence" value="ECO:0007669"/>
    <property type="project" value="InterPro"/>
</dbReference>
<dbReference type="Pfam" id="PF04082">
    <property type="entry name" value="Fungal_trans"/>
    <property type="match status" value="1"/>
</dbReference>
<evidence type="ECO:0000256" key="4">
    <source>
        <dbReference type="ARBA" id="ARBA00023163"/>
    </source>
</evidence>
<evidence type="ECO:0000256" key="3">
    <source>
        <dbReference type="ARBA" id="ARBA00023125"/>
    </source>
</evidence>
<dbReference type="SMART" id="SM00906">
    <property type="entry name" value="Fungal_trans"/>
    <property type="match status" value="1"/>
</dbReference>
<dbReference type="GO" id="GO:0000981">
    <property type="term" value="F:DNA-binding transcription factor activity, RNA polymerase II-specific"/>
    <property type="evidence" value="ECO:0007669"/>
    <property type="project" value="InterPro"/>
</dbReference>
<dbReference type="CDD" id="cd12148">
    <property type="entry name" value="fungal_TF_MHR"/>
    <property type="match status" value="1"/>
</dbReference>
<keyword evidence="2" id="KW-0805">Transcription regulation</keyword>
<feature type="domain" description="Xylanolytic transcriptional activator regulatory" evidence="7">
    <location>
        <begin position="307"/>
        <end position="377"/>
    </location>
</feature>
<feature type="region of interest" description="Disordered" evidence="6">
    <location>
        <begin position="42"/>
        <end position="94"/>
    </location>
</feature>
<keyword evidence="3" id="KW-0238">DNA-binding</keyword>
<dbReference type="InterPro" id="IPR052073">
    <property type="entry name" value="Amide_Lactam_Regulators"/>
</dbReference>
<dbReference type="EMBL" id="ML978735">
    <property type="protein sequence ID" value="KAF2084977.1"/>
    <property type="molecule type" value="Genomic_DNA"/>
</dbReference>
<evidence type="ECO:0000313" key="8">
    <source>
        <dbReference type="EMBL" id="KAF2084977.1"/>
    </source>
</evidence>
<name>A0A9P4LUK9_9PEZI</name>
<protein>
    <recommendedName>
        <fullName evidence="7">Xylanolytic transcriptional activator regulatory domain-containing protein</fullName>
    </recommendedName>
</protein>
<evidence type="ECO:0000256" key="6">
    <source>
        <dbReference type="SAM" id="MobiDB-lite"/>
    </source>
</evidence>
<dbReference type="AlphaFoldDB" id="A0A9P4LUK9"/>
<dbReference type="PANTHER" id="PTHR47171">
    <property type="entry name" value="FARA-RELATED"/>
    <property type="match status" value="1"/>
</dbReference>
<dbReference type="GO" id="GO:0003677">
    <property type="term" value="F:DNA binding"/>
    <property type="evidence" value="ECO:0007669"/>
    <property type="project" value="UniProtKB-KW"/>
</dbReference>
<evidence type="ECO:0000313" key="9">
    <source>
        <dbReference type="Proteomes" id="UP000799776"/>
    </source>
</evidence>
<organism evidence="8 9">
    <name type="scientific">Saccharata proteae CBS 121410</name>
    <dbReference type="NCBI Taxonomy" id="1314787"/>
    <lineage>
        <taxon>Eukaryota</taxon>
        <taxon>Fungi</taxon>
        <taxon>Dikarya</taxon>
        <taxon>Ascomycota</taxon>
        <taxon>Pezizomycotina</taxon>
        <taxon>Dothideomycetes</taxon>
        <taxon>Dothideomycetes incertae sedis</taxon>
        <taxon>Botryosphaeriales</taxon>
        <taxon>Saccharataceae</taxon>
        <taxon>Saccharata</taxon>
    </lineage>
</organism>
<proteinExistence type="predicted"/>
<reference evidence="8" key="1">
    <citation type="journal article" date="2020" name="Stud. Mycol.">
        <title>101 Dothideomycetes genomes: a test case for predicting lifestyles and emergence of pathogens.</title>
        <authorList>
            <person name="Haridas S."/>
            <person name="Albert R."/>
            <person name="Binder M."/>
            <person name="Bloem J."/>
            <person name="Labutti K."/>
            <person name="Salamov A."/>
            <person name="Andreopoulos B."/>
            <person name="Baker S."/>
            <person name="Barry K."/>
            <person name="Bills G."/>
            <person name="Bluhm B."/>
            <person name="Cannon C."/>
            <person name="Castanera R."/>
            <person name="Culley D."/>
            <person name="Daum C."/>
            <person name="Ezra D."/>
            <person name="Gonzalez J."/>
            <person name="Henrissat B."/>
            <person name="Kuo A."/>
            <person name="Liang C."/>
            <person name="Lipzen A."/>
            <person name="Lutzoni F."/>
            <person name="Magnuson J."/>
            <person name="Mondo S."/>
            <person name="Nolan M."/>
            <person name="Ohm R."/>
            <person name="Pangilinan J."/>
            <person name="Park H.-J."/>
            <person name="Ramirez L."/>
            <person name="Alfaro M."/>
            <person name="Sun H."/>
            <person name="Tritt A."/>
            <person name="Yoshinaga Y."/>
            <person name="Zwiers L.-H."/>
            <person name="Turgeon B."/>
            <person name="Goodwin S."/>
            <person name="Spatafora J."/>
            <person name="Crous P."/>
            <person name="Grigoriev I."/>
        </authorList>
    </citation>
    <scope>NUCLEOTIDE SEQUENCE</scope>
    <source>
        <strain evidence="8">CBS 121410</strain>
    </source>
</reference>
<dbReference type="PANTHER" id="PTHR47171:SF6">
    <property type="entry name" value="SPECIFIC TRANSCRIPTION FACTOR, PUTATIVE (AFU_ORTHOLOGUE AFUA_2G06130)-RELATED"/>
    <property type="match status" value="1"/>
</dbReference>
<keyword evidence="1" id="KW-0862">Zinc</keyword>
<sequence>MSSMITFAANNEFFRKRKRVHRACDACKRRRKRCVHTFDGEAAEATEESPTATDSFENTPAPSQQRNAFQVTTQDLPVHGPPDPQPPSALHPSDSAIDWRLTQDDPNAGPLARFVGYLSPEAVMRSQIQEPASKAGGWVRITDDEGASNPPRRTGSQDVVSPGSHPSSRDPNVVERALQAYLDAVGISTAPLDRSVESLLAIYFEYVNPLLPLVNQRAFYDLHLAKKGSHLLLQAICLVASKHPNARTHLYLSDEPRLLEPREYARRLYAAIVATIDHGLERDRIILIQVLALTSLHSEGIDGADQASLHLVQAIHHAHTIGLQFGRQGRVSDDDSLEKLFWALWSMDKLNASLNGRPSYMHDRDNQLESMTAQPDRRRTPFGFWLQMAGLLDRVIELYRPGTSPSETGLETGFPGFEDVIGDAGDTMKGPILAGLELFYHAVAMLSHKSRSINDPVRSTPSAVRQSLSAVRVMEILRTESPRDLPPLPLVPYATSLAMSVAYRQFRRSKLQAHKKRAKEDLKTSCSLLNQLRTTWWCAGCMADLGAAAITKADKPHRRAPDSTIPEATQQTTPGGTRNQYTTPAQLETPSDSTTSPQDLNQLIDGNPGSVPIADILNFDIPSMPGQHPISSERAEQTPTSLYDGGLNDSPEWMNFDFAFERMDHFLGSGGADLSNELKSFNWDIGAEFPT</sequence>
<comment type="caution">
    <text evidence="8">The sequence shown here is derived from an EMBL/GenBank/DDBJ whole genome shotgun (WGS) entry which is preliminary data.</text>
</comment>
<evidence type="ECO:0000259" key="7">
    <source>
        <dbReference type="SMART" id="SM00906"/>
    </source>
</evidence>
<evidence type="ECO:0000256" key="2">
    <source>
        <dbReference type="ARBA" id="ARBA00023015"/>
    </source>
</evidence>
<dbReference type="GO" id="GO:0006351">
    <property type="term" value="P:DNA-templated transcription"/>
    <property type="evidence" value="ECO:0007669"/>
    <property type="project" value="InterPro"/>
</dbReference>